<gene>
    <name evidence="3" type="ORF">DdX_12753</name>
</gene>
<evidence type="ECO:0000313" key="4">
    <source>
        <dbReference type="Proteomes" id="UP001201812"/>
    </source>
</evidence>
<name>A0AAD4MZZ8_9BILA</name>
<sequence length="163" mass="18497">MEVKDLLAYLDSNLLCELLCSLKPHKNGTQLNQRSNPSSPESTGENSQVIAMLRLISRRLVSLTTSTVTNVPCKSEFHSISTTLLRSDRQLTRLVTQNNVCFNCGDPGHMRREFNVHILSIRITKEINLFVSTAACQGMLQEDVLNLHEKDDSSDRFKKKQRH</sequence>
<proteinExistence type="predicted"/>
<comment type="caution">
    <text evidence="3">The sequence shown here is derived from an EMBL/GenBank/DDBJ whole genome shotgun (WGS) entry which is preliminary data.</text>
</comment>
<evidence type="ECO:0000259" key="2">
    <source>
        <dbReference type="PROSITE" id="PS50158"/>
    </source>
</evidence>
<dbReference type="Proteomes" id="UP001201812">
    <property type="component" value="Unassembled WGS sequence"/>
</dbReference>
<keyword evidence="1" id="KW-0863">Zinc-finger</keyword>
<dbReference type="PROSITE" id="PS50158">
    <property type="entry name" value="ZF_CCHC"/>
    <property type="match status" value="1"/>
</dbReference>
<dbReference type="AlphaFoldDB" id="A0AAD4MZZ8"/>
<accession>A0AAD4MZZ8</accession>
<keyword evidence="1" id="KW-0862">Zinc</keyword>
<evidence type="ECO:0000256" key="1">
    <source>
        <dbReference type="PROSITE-ProRule" id="PRU00047"/>
    </source>
</evidence>
<evidence type="ECO:0000313" key="3">
    <source>
        <dbReference type="EMBL" id="KAI1706968.1"/>
    </source>
</evidence>
<dbReference type="GO" id="GO:0008270">
    <property type="term" value="F:zinc ion binding"/>
    <property type="evidence" value="ECO:0007669"/>
    <property type="project" value="UniProtKB-KW"/>
</dbReference>
<dbReference type="InterPro" id="IPR001878">
    <property type="entry name" value="Znf_CCHC"/>
</dbReference>
<dbReference type="GO" id="GO:0003676">
    <property type="term" value="F:nucleic acid binding"/>
    <property type="evidence" value="ECO:0007669"/>
    <property type="project" value="InterPro"/>
</dbReference>
<organism evidence="3 4">
    <name type="scientific">Ditylenchus destructor</name>
    <dbReference type="NCBI Taxonomy" id="166010"/>
    <lineage>
        <taxon>Eukaryota</taxon>
        <taxon>Metazoa</taxon>
        <taxon>Ecdysozoa</taxon>
        <taxon>Nematoda</taxon>
        <taxon>Chromadorea</taxon>
        <taxon>Rhabditida</taxon>
        <taxon>Tylenchina</taxon>
        <taxon>Tylenchomorpha</taxon>
        <taxon>Sphaerularioidea</taxon>
        <taxon>Anguinidae</taxon>
        <taxon>Anguininae</taxon>
        <taxon>Ditylenchus</taxon>
    </lineage>
</organism>
<reference evidence="3" key="1">
    <citation type="submission" date="2022-01" db="EMBL/GenBank/DDBJ databases">
        <title>Genome Sequence Resource for Two Populations of Ditylenchus destructor, the Migratory Endoparasitic Phytonematode.</title>
        <authorList>
            <person name="Zhang H."/>
            <person name="Lin R."/>
            <person name="Xie B."/>
        </authorList>
    </citation>
    <scope>NUCLEOTIDE SEQUENCE</scope>
    <source>
        <strain evidence="3">BazhouSP</strain>
    </source>
</reference>
<feature type="domain" description="CCHC-type" evidence="2">
    <location>
        <begin position="101"/>
        <end position="113"/>
    </location>
</feature>
<dbReference type="EMBL" id="JAKKPZ010000044">
    <property type="protein sequence ID" value="KAI1706968.1"/>
    <property type="molecule type" value="Genomic_DNA"/>
</dbReference>
<keyword evidence="1" id="KW-0479">Metal-binding</keyword>
<protein>
    <recommendedName>
        <fullName evidence="2">CCHC-type domain-containing protein</fullName>
    </recommendedName>
</protein>
<keyword evidence="4" id="KW-1185">Reference proteome</keyword>
<dbReference type="Pfam" id="PF00098">
    <property type="entry name" value="zf-CCHC"/>
    <property type="match status" value="1"/>
</dbReference>